<feature type="transmembrane region" description="Helical" evidence="2">
    <location>
        <begin position="108"/>
        <end position="135"/>
    </location>
</feature>
<feature type="transmembrane region" description="Helical" evidence="2">
    <location>
        <begin position="54"/>
        <end position="72"/>
    </location>
</feature>
<dbReference type="Gene3D" id="1.20.1250.20">
    <property type="entry name" value="MFS general substrate transporter like domains"/>
    <property type="match status" value="1"/>
</dbReference>
<evidence type="ECO:0000313" key="4">
    <source>
        <dbReference type="Proteomes" id="UP000549394"/>
    </source>
</evidence>
<organism evidence="3 4">
    <name type="scientific">Dimorphilus gyrociliatus</name>
    <dbReference type="NCBI Taxonomy" id="2664684"/>
    <lineage>
        <taxon>Eukaryota</taxon>
        <taxon>Metazoa</taxon>
        <taxon>Spiralia</taxon>
        <taxon>Lophotrochozoa</taxon>
        <taxon>Annelida</taxon>
        <taxon>Polychaeta</taxon>
        <taxon>Polychaeta incertae sedis</taxon>
        <taxon>Dinophilidae</taxon>
        <taxon>Dimorphilus</taxon>
    </lineage>
</organism>
<dbReference type="PANTHER" id="PTHR19444:SF13">
    <property type="entry name" value="PROTEIN UNC-93 HOMOLOG A"/>
    <property type="match status" value="1"/>
</dbReference>
<protein>
    <submittedName>
        <fullName evidence="3">DgyrCDS1639</fullName>
    </submittedName>
</protein>
<dbReference type="SUPFAM" id="SSF103473">
    <property type="entry name" value="MFS general substrate transporter"/>
    <property type="match status" value="1"/>
</dbReference>
<keyword evidence="2" id="KW-0812">Transmembrane</keyword>
<gene>
    <name evidence="3" type="ORF">DGYR_LOCUS1564</name>
</gene>
<feature type="transmembrane region" description="Helical" evidence="2">
    <location>
        <begin position="314"/>
        <end position="334"/>
    </location>
</feature>
<proteinExistence type="inferred from homology"/>
<name>A0A7I8V7U5_9ANNE</name>
<feature type="transmembrane region" description="Helical" evidence="2">
    <location>
        <begin position="147"/>
        <end position="166"/>
    </location>
</feature>
<evidence type="ECO:0000313" key="3">
    <source>
        <dbReference type="EMBL" id="CAD5112417.1"/>
    </source>
</evidence>
<dbReference type="InterPro" id="IPR051951">
    <property type="entry name" value="UNC-93_regulatory"/>
</dbReference>
<feature type="transmembrane region" description="Helical" evidence="2">
    <location>
        <begin position="20"/>
        <end position="42"/>
    </location>
</feature>
<reference evidence="3 4" key="1">
    <citation type="submission" date="2020-08" db="EMBL/GenBank/DDBJ databases">
        <authorList>
            <person name="Hejnol A."/>
        </authorList>
    </citation>
    <scope>NUCLEOTIDE SEQUENCE [LARGE SCALE GENOMIC DNA]</scope>
</reference>
<dbReference type="PANTHER" id="PTHR19444">
    <property type="entry name" value="UNC-93 RELATED"/>
    <property type="match status" value="1"/>
</dbReference>
<keyword evidence="4" id="KW-1185">Reference proteome</keyword>
<feature type="transmembrane region" description="Helical" evidence="2">
    <location>
        <begin position="84"/>
        <end position="102"/>
    </location>
</feature>
<comment type="similarity">
    <text evidence="1">Belongs to the unc-93 family.</text>
</comment>
<feature type="transmembrane region" description="Helical" evidence="2">
    <location>
        <begin position="222"/>
        <end position="246"/>
    </location>
</feature>
<dbReference type="OrthoDB" id="78663at2759"/>
<evidence type="ECO:0000256" key="2">
    <source>
        <dbReference type="SAM" id="Phobius"/>
    </source>
</evidence>
<accession>A0A7I8V7U5</accession>
<keyword evidence="2" id="KW-1133">Transmembrane helix</keyword>
<keyword evidence="2" id="KW-0472">Membrane</keyword>
<feature type="transmembrane region" description="Helical" evidence="2">
    <location>
        <begin position="278"/>
        <end position="294"/>
    </location>
</feature>
<dbReference type="EMBL" id="CAJFCJ010000002">
    <property type="protein sequence ID" value="CAD5112417.1"/>
    <property type="molecule type" value="Genomic_DNA"/>
</dbReference>
<dbReference type="AlphaFoldDB" id="A0A7I8V7U5"/>
<sequence>MNTIITNSEESDKTEDKKGIIKNMIVVMISVVLVFATIQGLLVLQSTLNSSKGVISLSIFTCSAVFSCLFISSYVPRKIGCKRSLILSIVGTTLWTMANLYATWYTLIFGSLILGLAWGILWTSYSTFFTMCAINYAKLTSQEPSRVIARVFGFCFMVLLSGPIWGNLLSSSILSLSSSIPSSNFNATSTESNDTLPGFCGSDDCPTSNTTEGGTPHRPDQWVIGVLIGAYASVTVLSLLCLLLFLDLAKTKYSDKKIDYNCNIFLSTMSRLKDKNQVLLVAITVYTGMEQAYMTAEYTKSFVACSLGLSKIGFVIMIFNSSAAIMSILSGIMVSRFNRLSVFTLGIVNI</sequence>
<dbReference type="InterPro" id="IPR036259">
    <property type="entry name" value="MFS_trans_sf"/>
</dbReference>
<dbReference type="Proteomes" id="UP000549394">
    <property type="component" value="Unassembled WGS sequence"/>
</dbReference>
<evidence type="ECO:0000256" key="1">
    <source>
        <dbReference type="ARBA" id="ARBA00009172"/>
    </source>
</evidence>
<comment type="caution">
    <text evidence="3">The sequence shown here is derived from an EMBL/GenBank/DDBJ whole genome shotgun (WGS) entry which is preliminary data.</text>
</comment>